<dbReference type="Proteomes" id="UP000070284">
    <property type="component" value="Unassembled WGS sequence"/>
</dbReference>
<dbReference type="Gene3D" id="1.10.400.20">
    <property type="entry name" value="putative tagatose 6-phosphate kinase domain like"/>
    <property type="match status" value="1"/>
</dbReference>
<organism evidence="1 2">
    <name type="scientific">candidate division MSBL1 archaeon SCGC-AAA259E19</name>
    <dbReference type="NCBI Taxonomy" id="1698264"/>
    <lineage>
        <taxon>Archaea</taxon>
        <taxon>Methanobacteriati</taxon>
        <taxon>Methanobacteriota</taxon>
        <taxon>candidate division MSBL1</taxon>
    </lineage>
</organism>
<sequence length="141" mass="16424">FPELGVGGANVGPEFGGSIIEGLEELERREREAIKRKEVEASDVMRTVEEAALEEAPWQKFVPEEIENQDPNDFARRHRREIAMCVGRYVYESPSVKEARRRLFENLKEYSSVENPDRYLVDKVRTSIRRFVKAFNLSETF</sequence>
<comment type="caution">
    <text evidence="1">The sequence shown here is derived from an EMBL/GenBank/DDBJ whole genome shotgun (WGS) entry which is preliminary data.</text>
</comment>
<keyword evidence="2" id="KW-1185">Reference proteome</keyword>
<evidence type="ECO:0000313" key="2">
    <source>
        <dbReference type="Proteomes" id="UP000070284"/>
    </source>
</evidence>
<gene>
    <name evidence="1" type="ORF">AKJ65_04285</name>
</gene>
<evidence type="ECO:0000313" key="1">
    <source>
        <dbReference type="EMBL" id="KXA94489.1"/>
    </source>
</evidence>
<dbReference type="EMBL" id="LHXO01000055">
    <property type="protein sequence ID" value="KXA94489.1"/>
    <property type="molecule type" value="Genomic_DNA"/>
</dbReference>
<protein>
    <submittedName>
        <fullName evidence="1">Uncharacterized protein</fullName>
    </submittedName>
</protein>
<proteinExistence type="predicted"/>
<accession>A0A133UJV7</accession>
<feature type="non-terminal residue" evidence="1">
    <location>
        <position position="1"/>
    </location>
</feature>
<dbReference type="SUPFAM" id="SSF51569">
    <property type="entry name" value="Aldolase"/>
    <property type="match status" value="1"/>
</dbReference>
<reference evidence="1 2" key="1">
    <citation type="journal article" date="2016" name="Sci. Rep.">
        <title>Metabolic traits of an uncultured archaeal lineage -MSBL1- from brine pools of the Red Sea.</title>
        <authorList>
            <person name="Mwirichia R."/>
            <person name="Alam I."/>
            <person name="Rashid M."/>
            <person name="Vinu M."/>
            <person name="Ba-Alawi W."/>
            <person name="Anthony Kamau A."/>
            <person name="Kamanda Ngugi D."/>
            <person name="Goker M."/>
            <person name="Klenk H.P."/>
            <person name="Bajic V."/>
            <person name="Stingl U."/>
        </authorList>
    </citation>
    <scope>NUCLEOTIDE SEQUENCE [LARGE SCALE GENOMIC DNA]</scope>
    <source>
        <strain evidence="1">SCGC-AAA259E19</strain>
    </source>
</reference>
<dbReference type="AlphaFoldDB" id="A0A133UJV7"/>
<name>A0A133UJV7_9EURY</name>